<dbReference type="RefSeq" id="WP_124799686.1">
    <property type="nucleotide sequence ID" value="NZ_CP034170.1"/>
</dbReference>
<sequence>MRSFTSPPALGVAQAEMQVLRRQAIEPTTLLPYHRVGPRDWWVSDVDSPRYNTRQVCDRDACPFDTNVSEQLGAIMPEYEYAVVIDYNTAARIPGAGSTFFLHVSAGVPTQGCVALSRDDILALMRWLDPTRMPVMAIGANEVNALFITTKALALGR</sequence>
<evidence type="ECO:0000313" key="1">
    <source>
        <dbReference type="EMBL" id="AZI58782.1"/>
    </source>
</evidence>
<reference evidence="1 2" key="2">
    <citation type="submission" date="2018-12" db="EMBL/GenBank/DDBJ databases">
        <title>Nakamurella antarcticus sp. nov., isolated from Antarctica South Shetland Islands soil.</title>
        <authorList>
            <person name="Peng F."/>
        </authorList>
    </citation>
    <scope>NUCLEOTIDE SEQUENCE [LARGE SCALE GENOMIC DNA]</scope>
    <source>
        <strain evidence="1 2">S14-144</strain>
    </source>
</reference>
<dbReference type="OrthoDB" id="186490at2"/>
<dbReference type="PANTHER" id="PTHR38589">
    <property type="entry name" value="BLR0621 PROTEIN"/>
    <property type="match status" value="1"/>
</dbReference>
<evidence type="ECO:0000313" key="2">
    <source>
        <dbReference type="Proteomes" id="UP000268084"/>
    </source>
</evidence>
<dbReference type="InterPro" id="IPR005490">
    <property type="entry name" value="LD_TPept_cat_dom"/>
</dbReference>
<proteinExistence type="predicted"/>
<evidence type="ECO:0008006" key="3">
    <source>
        <dbReference type="Google" id="ProtNLM"/>
    </source>
</evidence>
<dbReference type="Proteomes" id="UP000268084">
    <property type="component" value="Chromosome"/>
</dbReference>
<organism evidence="1 2">
    <name type="scientific">Nakamurella antarctica</name>
    <dbReference type="NCBI Taxonomy" id="1902245"/>
    <lineage>
        <taxon>Bacteria</taxon>
        <taxon>Bacillati</taxon>
        <taxon>Actinomycetota</taxon>
        <taxon>Actinomycetes</taxon>
        <taxon>Nakamurellales</taxon>
        <taxon>Nakamurellaceae</taxon>
        <taxon>Nakamurella</taxon>
    </lineage>
</organism>
<dbReference type="PANTHER" id="PTHR38589:SF1">
    <property type="entry name" value="BLR0621 PROTEIN"/>
    <property type="match status" value="1"/>
</dbReference>
<protein>
    <recommendedName>
        <fullName evidence="3">L,D-peptidoglycan transpeptidase YkuD, ErfK/YbiS/YcfS/YnhG family</fullName>
    </recommendedName>
</protein>
<name>A0A3G8ZN71_9ACTN</name>
<reference evidence="1 2" key="1">
    <citation type="submission" date="2018-11" db="EMBL/GenBank/DDBJ databases">
        <authorList>
            <person name="Da X."/>
        </authorList>
    </citation>
    <scope>NUCLEOTIDE SEQUENCE [LARGE SCALE GENOMIC DNA]</scope>
    <source>
        <strain evidence="1 2">S14-144</strain>
    </source>
</reference>
<keyword evidence="2" id="KW-1185">Reference proteome</keyword>
<dbReference type="GO" id="GO:0016740">
    <property type="term" value="F:transferase activity"/>
    <property type="evidence" value="ECO:0007669"/>
    <property type="project" value="InterPro"/>
</dbReference>
<accession>A0A3G8ZN71</accession>
<dbReference type="KEGG" id="nak:EH165_12200"/>
<dbReference type="EMBL" id="CP034170">
    <property type="protein sequence ID" value="AZI58782.1"/>
    <property type="molecule type" value="Genomic_DNA"/>
</dbReference>
<gene>
    <name evidence="1" type="ORF">EH165_12200</name>
</gene>
<dbReference type="AlphaFoldDB" id="A0A3G8ZN71"/>
<dbReference type="CDD" id="cd16913">
    <property type="entry name" value="YkuD_like"/>
    <property type="match status" value="1"/>
</dbReference>